<dbReference type="Proteomes" id="UP000058925">
    <property type="component" value="Chromosome"/>
</dbReference>
<gene>
    <name evidence="1" type="ORF">NMY3_03172</name>
</gene>
<dbReference type="AlphaFoldDB" id="A0A654M2E4"/>
<dbReference type="KEGG" id="taa:NMY3_03172"/>
<reference evidence="2" key="1">
    <citation type="submission" date="2015-10" db="EMBL/GenBank/DDBJ databases">
        <title>Niche specialization of a soil ammonia-oxidizing archaeon, Candidatus Nitrosocosmicus oleophilus.</title>
        <authorList>
            <person name="Jung M.-Y."/>
            <person name="Rhee S.-K."/>
        </authorList>
    </citation>
    <scope>NUCLEOTIDE SEQUENCE [LARGE SCALE GENOMIC DNA]</scope>
    <source>
        <strain evidence="2">MY3</strain>
    </source>
</reference>
<accession>A0A654M2E4</accession>
<evidence type="ECO:0000313" key="2">
    <source>
        <dbReference type="Proteomes" id="UP000058925"/>
    </source>
</evidence>
<protein>
    <submittedName>
        <fullName evidence="1">Uncharacterized protein</fullName>
    </submittedName>
</protein>
<keyword evidence="2" id="KW-1185">Reference proteome</keyword>
<dbReference type="EMBL" id="CP012850">
    <property type="protein sequence ID" value="ALI37357.1"/>
    <property type="molecule type" value="Genomic_DNA"/>
</dbReference>
<sequence>MQVKGIKLYPNCLIPQCGYLSFFPYNHIINHELIRTAKVLAQLESHKNLNVDYMINLDKAVCS</sequence>
<evidence type="ECO:0000313" key="1">
    <source>
        <dbReference type="EMBL" id="ALI37357.1"/>
    </source>
</evidence>
<proteinExistence type="predicted"/>
<organism evidence="1 2">
    <name type="scientific">Candidatus Nitrosocosmicus oleophilus</name>
    <dbReference type="NCBI Taxonomy" id="1353260"/>
    <lineage>
        <taxon>Archaea</taxon>
        <taxon>Nitrososphaerota</taxon>
        <taxon>Nitrososphaeria</taxon>
        <taxon>Nitrososphaerales</taxon>
        <taxon>Nitrososphaeraceae</taxon>
        <taxon>Candidatus Nitrosocosmicus</taxon>
    </lineage>
</organism>
<name>A0A654M2E4_9ARCH</name>